<dbReference type="Proteomes" id="UP000070089">
    <property type="component" value="Unassembled WGS sequence"/>
</dbReference>
<evidence type="ECO:0000313" key="2">
    <source>
        <dbReference type="Proteomes" id="UP000070089"/>
    </source>
</evidence>
<dbReference type="EMBL" id="JXTI01000121">
    <property type="protein sequence ID" value="KWX12363.1"/>
    <property type="molecule type" value="Genomic_DNA"/>
</dbReference>
<organism evidence="1 2">
    <name type="scientific">Giardia duodenalis assemblage B</name>
    <dbReference type="NCBI Taxonomy" id="1394984"/>
    <lineage>
        <taxon>Eukaryota</taxon>
        <taxon>Metamonada</taxon>
        <taxon>Diplomonadida</taxon>
        <taxon>Hexamitidae</taxon>
        <taxon>Giardiinae</taxon>
        <taxon>Giardia</taxon>
    </lineage>
</organism>
<sequence length="323" mass="35988">MIIANDQYICNVEPTGIKYFSSSRSKVSEINTTFIIATATLPADSSLIYLSDGESLYVFDIGHTNDNIRRITIPKEGSIRQMHSAANSICTLLVILTETELLLVTDRNGVVHSIRHAIELPDFFYTMDLSSSTHLFKGHPGMPVSESSPPANFFLSIALHNLQSIEYRFAVSIVDNTSLSIDIASTSTLIPRVPQRILFFKYFGRQFLFVTTEMLYVISQVDYLAIPIDQSLAKSVHNTKVYSLIATSTTNSNASTVRSVLNCILILFCKNTNCHIVNLETRAIREISNTTNAEHAYESNGCFCFVSGAVHKDIPLTEMAKYF</sequence>
<evidence type="ECO:0000313" key="1">
    <source>
        <dbReference type="EMBL" id="KWX12363.1"/>
    </source>
</evidence>
<reference evidence="1 2" key="1">
    <citation type="journal article" date="2015" name="Mol. Biochem. Parasitol.">
        <title>Identification of polymorphic genes for use in assemblage B genotyping assays through comparative genomics of multiple assemblage B Giardia duodenalis isolates.</title>
        <authorList>
            <person name="Wielinga C."/>
            <person name="Thompson R.C."/>
            <person name="Monis P."/>
            <person name="Ryan U."/>
        </authorList>
    </citation>
    <scope>NUCLEOTIDE SEQUENCE [LARGE SCALE GENOMIC DNA]</scope>
    <source>
        <strain evidence="1 2">BAH15c1</strain>
    </source>
</reference>
<dbReference type="AlphaFoldDB" id="A0A132NQG0"/>
<accession>A0A132NQG0</accession>
<dbReference type="VEuPathDB" id="GiardiaDB:QR46_3664"/>
<comment type="caution">
    <text evidence="1">The sequence shown here is derived from an EMBL/GenBank/DDBJ whole genome shotgun (WGS) entry which is preliminary data.</text>
</comment>
<protein>
    <submittedName>
        <fullName evidence="1">Uncharacterized protein</fullName>
    </submittedName>
</protein>
<gene>
    <name evidence="1" type="ORF">QR46_3664</name>
</gene>
<proteinExistence type="predicted"/>
<name>A0A132NQG0_GIAIN</name>
<dbReference type="OrthoDB" id="10256118at2759"/>